<dbReference type="Gene3D" id="3.40.50.300">
    <property type="entry name" value="P-loop containing nucleotide triphosphate hydrolases"/>
    <property type="match status" value="2"/>
</dbReference>
<organism evidence="7">
    <name type="scientific">Fervidicoccus fontis</name>
    <dbReference type="NCBI Taxonomy" id="683846"/>
    <lineage>
        <taxon>Archaea</taxon>
        <taxon>Thermoproteota</taxon>
        <taxon>Thermoprotei</taxon>
        <taxon>Fervidicoccales</taxon>
        <taxon>Fervidicoccaceae</taxon>
        <taxon>Fervidicoccus</taxon>
    </lineage>
</organism>
<sequence>MHEWRGVLQDLNEIGVVVGETTPFYALFLAKRPAKVGEYVVVEHDEGPVLAMVEYSVSGNPFIPSDVKDINAVEKTVMLVGTNREYLKGKARLLSRLKDLVEYGKPNPLKTPPRAGSRVYEASEEILRRVFAPDSSLLSGDEIAYIGERTQAGYVRIGVLANHPNVPVYVKVDSIVARHIAILAVTGAGKSNTVSILADRMAGGLGGTVLIFDIHGEYAGSGIGGSKRNVIEPKLNPEYLTFAELKTLAKIKPEAVRQERVLRLAFNAAKLFVATRKSIDLIDRMIAVLDVIYKLSTNKQSKSVTENTILKKICDSIGGIGYSESDKEELTRSISYMKGMDSDLIFAVMNKLEELRVEYGSVINPAAPYRLESVIKPGYVNIVDLAEIDERGSDVVVSFFLRRLLQERKKYVSSGGREGYPSPVLVVLEEAHILIPKDEETFTKAAASRIAREGRKFGVGLCLVSQRPKGVDENALSQTNNKVILKIVEPHDKYYVQRASEQLSDELLELLPSLNVGEAVLLGEMTILPALVKVDEHPRKVVGRDIKIALEWQKISKREREIIKEIEELLKMQEG</sequence>
<dbReference type="GO" id="GO:0043138">
    <property type="term" value="F:3'-5' DNA helicase activity"/>
    <property type="evidence" value="ECO:0007669"/>
    <property type="project" value="UniProtKB-EC"/>
</dbReference>
<dbReference type="Pfam" id="PF09378">
    <property type="entry name" value="HAS-barrel"/>
    <property type="match status" value="1"/>
</dbReference>
<dbReference type="GO" id="GO:0043139">
    <property type="term" value="F:5'-3' DNA helicase activity"/>
    <property type="evidence" value="ECO:0007669"/>
    <property type="project" value="UniProtKB-EC"/>
</dbReference>
<comment type="catalytic activity">
    <reaction evidence="3">
        <text>ATP + H2O = ADP + phosphate + H(+)</text>
        <dbReference type="Rhea" id="RHEA:13065"/>
        <dbReference type="ChEBI" id="CHEBI:15377"/>
        <dbReference type="ChEBI" id="CHEBI:15378"/>
        <dbReference type="ChEBI" id="CHEBI:30616"/>
        <dbReference type="ChEBI" id="CHEBI:43474"/>
        <dbReference type="ChEBI" id="CHEBI:456216"/>
        <dbReference type="EC" id="5.6.2.3"/>
    </reaction>
</comment>
<dbReference type="PANTHER" id="PTHR42957">
    <property type="entry name" value="HELICASE MJ1565-RELATED"/>
    <property type="match status" value="1"/>
</dbReference>
<comment type="similarity">
    <text evidence="1">Belongs to the HerA family.</text>
</comment>
<gene>
    <name evidence="7" type="ORF">ENM78_05335</name>
</gene>
<dbReference type="Pfam" id="PF01935">
    <property type="entry name" value="DUF87"/>
    <property type="match status" value="1"/>
</dbReference>
<feature type="domain" description="Helicase HerA barrel" evidence="6">
    <location>
        <begin position="14"/>
        <end position="95"/>
    </location>
</feature>
<dbReference type="InterPro" id="IPR002789">
    <property type="entry name" value="HerA_central"/>
</dbReference>
<comment type="catalytic activity">
    <reaction evidence="4">
        <text>ATP + H2O = ADP + phosphate + H(+)</text>
        <dbReference type="Rhea" id="RHEA:13065"/>
        <dbReference type="ChEBI" id="CHEBI:15377"/>
        <dbReference type="ChEBI" id="CHEBI:15378"/>
        <dbReference type="ChEBI" id="CHEBI:30616"/>
        <dbReference type="ChEBI" id="CHEBI:43474"/>
        <dbReference type="ChEBI" id="CHEBI:456216"/>
        <dbReference type="EC" id="5.6.2.4"/>
    </reaction>
</comment>
<evidence type="ECO:0000256" key="1">
    <source>
        <dbReference type="ARBA" id="ARBA00007816"/>
    </source>
</evidence>
<accession>A0A7J3ZLS3</accession>
<protein>
    <submittedName>
        <fullName evidence="7">ATP-binding protein</fullName>
    </submittedName>
</protein>
<dbReference type="InterPro" id="IPR018538">
    <property type="entry name" value="HerA_barrel_dom"/>
</dbReference>
<dbReference type="EMBL" id="DRZC01000076">
    <property type="protein sequence ID" value="HHQ80852.1"/>
    <property type="molecule type" value="Genomic_DNA"/>
</dbReference>
<comment type="caution">
    <text evidence="7">The sequence shown here is derived from an EMBL/GenBank/DDBJ whole genome shotgun (WGS) entry which is preliminary data.</text>
</comment>
<evidence type="ECO:0000256" key="2">
    <source>
        <dbReference type="ARBA" id="ARBA00034617"/>
    </source>
</evidence>
<evidence type="ECO:0000313" key="7">
    <source>
        <dbReference type="EMBL" id="HHQ80852.1"/>
    </source>
</evidence>
<reference evidence="7" key="1">
    <citation type="journal article" date="2020" name="mSystems">
        <title>Genome- and Community-Level Interaction Insights into Carbon Utilization and Element Cycling Functions of Hydrothermarchaeota in Hydrothermal Sediment.</title>
        <authorList>
            <person name="Zhou Z."/>
            <person name="Liu Y."/>
            <person name="Xu W."/>
            <person name="Pan J."/>
            <person name="Luo Z.H."/>
            <person name="Li M."/>
        </authorList>
    </citation>
    <scope>NUCLEOTIDE SEQUENCE [LARGE SCALE GENOMIC DNA]</scope>
    <source>
        <strain evidence="7">SpSt-1116</strain>
    </source>
</reference>
<dbReference type="GO" id="GO:0005524">
    <property type="term" value="F:ATP binding"/>
    <property type="evidence" value="ECO:0007669"/>
    <property type="project" value="UniProtKB-KW"/>
</dbReference>
<dbReference type="InterPro" id="IPR008571">
    <property type="entry name" value="HerA-like"/>
</dbReference>
<feature type="domain" description="Helicase HerA central" evidence="5">
    <location>
        <begin position="155"/>
        <end position="404"/>
    </location>
</feature>
<dbReference type="PANTHER" id="PTHR42957:SF1">
    <property type="entry name" value="HELICASE MJ1565-RELATED"/>
    <property type="match status" value="1"/>
</dbReference>
<keyword evidence="7" id="KW-0547">Nucleotide-binding</keyword>
<evidence type="ECO:0000256" key="4">
    <source>
        <dbReference type="ARBA" id="ARBA00048988"/>
    </source>
</evidence>
<dbReference type="SUPFAM" id="SSF52540">
    <property type="entry name" value="P-loop containing nucleoside triphosphate hydrolases"/>
    <property type="match status" value="1"/>
</dbReference>
<evidence type="ECO:0000256" key="3">
    <source>
        <dbReference type="ARBA" id="ARBA00048954"/>
    </source>
</evidence>
<dbReference type="AlphaFoldDB" id="A0A7J3ZLS3"/>
<dbReference type="InterPro" id="IPR027417">
    <property type="entry name" value="P-loop_NTPase"/>
</dbReference>
<comment type="catalytic activity">
    <reaction evidence="2">
        <text>Couples ATP hydrolysis with the unwinding of duplex DNA by translocating in the 3'-5' direction.</text>
        <dbReference type="EC" id="5.6.2.4"/>
    </reaction>
</comment>
<proteinExistence type="inferred from homology"/>
<name>A0A7J3ZLS3_9CREN</name>
<evidence type="ECO:0000259" key="6">
    <source>
        <dbReference type="Pfam" id="PF09378"/>
    </source>
</evidence>
<evidence type="ECO:0000259" key="5">
    <source>
        <dbReference type="Pfam" id="PF01935"/>
    </source>
</evidence>
<keyword evidence="7" id="KW-0067">ATP-binding</keyword>